<reference evidence="2 3" key="1">
    <citation type="submission" date="2020-04" db="EMBL/GenBank/DDBJ databases">
        <title>Paenibacillus algicola sp. nov., a novel marine bacterium producing alginate lyase.</title>
        <authorList>
            <person name="Huang H."/>
        </authorList>
    </citation>
    <scope>NUCLEOTIDE SEQUENCE [LARGE SCALE GENOMIC DNA]</scope>
    <source>
        <strain evidence="2 3">L7-75</strain>
    </source>
</reference>
<keyword evidence="1" id="KW-1133">Transmembrane helix</keyword>
<protein>
    <submittedName>
        <fullName evidence="2">Uncharacterized protein</fullName>
    </submittedName>
</protein>
<name>A0A848M6R4_PAELE</name>
<evidence type="ECO:0000313" key="2">
    <source>
        <dbReference type="EMBL" id="NMO96326.1"/>
    </source>
</evidence>
<accession>A0A848M6R4</accession>
<feature type="transmembrane region" description="Helical" evidence="1">
    <location>
        <begin position="34"/>
        <end position="52"/>
    </location>
</feature>
<keyword evidence="1" id="KW-0472">Membrane</keyword>
<dbReference type="Proteomes" id="UP000565468">
    <property type="component" value="Unassembled WGS sequence"/>
</dbReference>
<comment type="caution">
    <text evidence="2">The sequence shown here is derived from an EMBL/GenBank/DDBJ whole genome shotgun (WGS) entry which is preliminary data.</text>
</comment>
<proteinExistence type="predicted"/>
<evidence type="ECO:0000313" key="3">
    <source>
        <dbReference type="Proteomes" id="UP000565468"/>
    </source>
</evidence>
<keyword evidence="3" id="KW-1185">Reference proteome</keyword>
<dbReference type="AlphaFoldDB" id="A0A848M6R4"/>
<dbReference type="EMBL" id="JABBPN010000009">
    <property type="protein sequence ID" value="NMO96326.1"/>
    <property type="molecule type" value="Genomic_DNA"/>
</dbReference>
<keyword evidence="1" id="KW-0812">Transmembrane</keyword>
<sequence length="64" mass="7740">MQWYKRMFLFLIMYGFSVYLLYIAALYAPYLLPVIWFTALTLLICGLCYVFCQHLSDSRKKRSR</sequence>
<organism evidence="2 3">
    <name type="scientific">Paenibacillus lemnae</name>
    <dbReference type="NCBI Taxonomy" id="1330551"/>
    <lineage>
        <taxon>Bacteria</taxon>
        <taxon>Bacillati</taxon>
        <taxon>Bacillota</taxon>
        <taxon>Bacilli</taxon>
        <taxon>Bacillales</taxon>
        <taxon>Paenibacillaceae</taxon>
        <taxon>Paenibacillus</taxon>
    </lineage>
</organism>
<feature type="transmembrane region" description="Helical" evidence="1">
    <location>
        <begin position="7"/>
        <end position="28"/>
    </location>
</feature>
<dbReference type="RefSeq" id="WP_169505112.1">
    <property type="nucleotide sequence ID" value="NZ_JABBPN010000009.1"/>
</dbReference>
<evidence type="ECO:0000256" key="1">
    <source>
        <dbReference type="SAM" id="Phobius"/>
    </source>
</evidence>
<gene>
    <name evidence="2" type="ORF">HII30_11150</name>
</gene>